<accession>A0A818IAV5</accession>
<evidence type="ECO:0000313" key="3">
    <source>
        <dbReference type="EMBL" id="CAF0839601.1"/>
    </source>
</evidence>
<evidence type="ECO:0000313" key="6">
    <source>
        <dbReference type="EMBL" id="CAF3887470.1"/>
    </source>
</evidence>
<comment type="caution">
    <text evidence="5">The sequence shown here is derived from an EMBL/GenBank/DDBJ whole genome shotgun (WGS) entry which is preliminary data.</text>
</comment>
<feature type="region of interest" description="Disordered" evidence="1">
    <location>
        <begin position="187"/>
        <end position="207"/>
    </location>
</feature>
<dbReference type="GO" id="GO:0051082">
    <property type="term" value="F:unfolded protein binding"/>
    <property type="evidence" value="ECO:0007669"/>
    <property type="project" value="TreeGrafter"/>
</dbReference>
<evidence type="ECO:0000259" key="2">
    <source>
        <dbReference type="PROSITE" id="PS51203"/>
    </source>
</evidence>
<evidence type="ECO:0000313" key="4">
    <source>
        <dbReference type="EMBL" id="CAF1004411.1"/>
    </source>
</evidence>
<protein>
    <recommendedName>
        <fullName evidence="2">CS domain-containing protein</fullName>
    </recommendedName>
</protein>
<evidence type="ECO:0000313" key="7">
    <source>
        <dbReference type="Proteomes" id="UP000663868"/>
    </source>
</evidence>
<dbReference type="EMBL" id="CAJNOE010000062">
    <property type="protein sequence ID" value="CAF0839601.1"/>
    <property type="molecule type" value="Genomic_DNA"/>
</dbReference>
<dbReference type="PROSITE" id="PS51203">
    <property type="entry name" value="CS"/>
    <property type="match status" value="1"/>
</dbReference>
<dbReference type="SUPFAM" id="SSF49764">
    <property type="entry name" value="HSP20-like chaperones"/>
    <property type="match status" value="1"/>
</dbReference>
<dbReference type="AlphaFoldDB" id="A0A818IAV5"/>
<organism evidence="5 7">
    <name type="scientific">Adineta steineri</name>
    <dbReference type="NCBI Taxonomy" id="433720"/>
    <lineage>
        <taxon>Eukaryota</taxon>
        <taxon>Metazoa</taxon>
        <taxon>Spiralia</taxon>
        <taxon>Gnathifera</taxon>
        <taxon>Rotifera</taxon>
        <taxon>Eurotatoria</taxon>
        <taxon>Bdelloidea</taxon>
        <taxon>Adinetida</taxon>
        <taxon>Adinetidae</taxon>
        <taxon>Adineta</taxon>
    </lineage>
</organism>
<gene>
    <name evidence="3" type="ORF">IZO911_LOCUS8989</name>
    <name evidence="5" type="ORF">KXQ929_LOCUS1137</name>
    <name evidence="6" type="ORF">OKA104_LOCUS23474</name>
    <name evidence="4" type="ORF">VCS650_LOCUS14910</name>
</gene>
<dbReference type="Pfam" id="PF04969">
    <property type="entry name" value="CS"/>
    <property type="match status" value="1"/>
</dbReference>
<sequence length="207" mass="24281">MSSNEVQNPVNDESNEVLEQKYFQSRPETYNGAERDLYLWTQTINDIDVRVKIPKNIKKGKEVKVNLTKQHIKVDIIESNTFKTIIDSDLPWAIRAEDSTWSLVPGEYILISMEKALERWWENVLVDEKKINLKNIQPEKSMEDLGQEEQMKIHQMMYDQRQKAMGLPTSEEQKYQDIMKQAWNVEGSPFKGQPFDPSIVESMRKAE</sequence>
<reference evidence="5" key="1">
    <citation type="submission" date="2021-02" db="EMBL/GenBank/DDBJ databases">
        <authorList>
            <person name="Nowell W R."/>
        </authorList>
    </citation>
    <scope>NUCLEOTIDE SEQUENCE</scope>
</reference>
<feature type="domain" description="CS" evidence="2">
    <location>
        <begin position="33"/>
        <end position="125"/>
    </location>
</feature>
<proteinExistence type="predicted"/>
<dbReference type="InterPro" id="IPR007052">
    <property type="entry name" value="CS_dom"/>
</dbReference>
<dbReference type="InterPro" id="IPR008978">
    <property type="entry name" value="HSP20-like_chaperone"/>
</dbReference>
<dbReference type="InterPro" id="IPR037898">
    <property type="entry name" value="NudC_fam"/>
</dbReference>
<dbReference type="PANTHER" id="PTHR12356">
    <property type="entry name" value="NUCLEAR MOVEMENT PROTEIN NUDC"/>
    <property type="match status" value="1"/>
</dbReference>
<dbReference type="Gene3D" id="2.60.40.790">
    <property type="match status" value="1"/>
</dbReference>
<dbReference type="Proteomes" id="UP000663891">
    <property type="component" value="Unassembled WGS sequence"/>
</dbReference>
<dbReference type="EMBL" id="CAJNON010000127">
    <property type="protein sequence ID" value="CAF1004411.1"/>
    <property type="molecule type" value="Genomic_DNA"/>
</dbReference>
<dbReference type="EMBL" id="CAJOAY010001795">
    <property type="protein sequence ID" value="CAF3887470.1"/>
    <property type="molecule type" value="Genomic_DNA"/>
</dbReference>
<name>A0A818IAV5_9BILA</name>
<dbReference type="Proteomes" id="UP000663868">
    <property type="component" value="Unassembled WGS sequence"/>
</dbReference>
<dbReference type="GO" id="GO:0005737">
    <property type="term" value="C:cytoplasm"/>
    <property type="evidence" value="ECO:0007669"/>
    <property type="project" value="TreeGrafter"/>
</dbReference>
<evidence type="ECO:0000313" key="5">
    <source>
        <dbReference type="EMBL" id="CAF3520628.1"/>
    </source>
</evidence>
<dbReference type="Proteomes" id="UP000663881">
    <property type="component" value="Unassembled WGS sequence"/>
</dbReference>
<dbReference type="GO" id="GO:0006457">
    <property type="term" value="P:protein folding"/>
    <property type="evidence" value="ECO:0007669"/>
    <property type="project" value="TreeGrafter"/>
</dbReference>
<dbReference type="Proteomes" id="UP000663860">
    <property type="component" value="Unassembled WGS sequence"/>
</dbReference>
<dbReference type="OrthoDB" id="515366at2759"/>
<evidence type="ECO:0000256" key="1">
    <source>
        <dbReference type="SAM" id="MobiDB-lite"/>
    </source>
</evidence>
<dbReference type="EMBL" id="CAJOBB010000030">
    <property type="protein sequence ID" value="CAF3520628.1"/>
    <property type="molecule type" value="Genomic_DNA"/>
</dbReference>
<dbReference type="PANTHER" id="PTHR12356:SF19">
    <property type="entry name" value="NUDC DOMAIN-CONTAINING PROTEIN 3"/>
    <property type="match status" value="1"/>
</dbReference>